<dbReference type="PANTHER" id="PTHR30535">
    <property type="entry name" value="VITAMIN B12-BINDING PROTEIN"/>
    <property type="match status" value="1"/>
</dbReference>
<dbReference type="PROSITE" id="PS50983">
    <property type="entry name" value="FE_B12_PBP"/>
    <property type="match status" value="1"/>
</dbReference>
<evidence type="ECO:0000313" key="3">
    <source>
        <dbReference type="Proteomes" id="UP000317158"/>
    </source>
</evidence>
<organism evidence="2 3">
    <name type="scientific">Methanoliparum thermophilum</name>
    <dbReference type="NCBI Taxonomy" id="2491083"/>
    <lineage>
        <taxon>Archaea</taxon>
        <taxon>Methanobacteriati</taxon>
        <taxon>Methanobacteriota</taxon>
        <taxon>Candidatus Methanoliparia</taxon>
        <taxon>Candidatus Methanoliparales</taxon>
        <taxon>Candidatus Methanoliparaceae</taxon>
        <taxon>Candidatus Methanoliparum</taxon>
    </lineage>
</organism>
<dbReference type="EMBL" id="RXIF01000003">
    <property type="protein sequence ID" value="RZN65241.1"/>
    <property type="molecule type" value="Genomic_DNA"/>
</dbReference>
<name>A0A520KUG3_METT2</name>
<proteinExistence type="predicted"/>
<dbReference type="Pfam" id="PF01497">
    <property type="entry name" value="Peripla_BP_2"/>
    <property type="match status" value="1"/>
</dbReference>
<dbReference type="SUPFAM" id="SSF53807">
    <property type="entry name" value="Helical backbone' metal receptor"/>
    <property type="match status" value="1"/>
</dbReference>
<gene>
    <name evidence="2" type="ORF">EF806_01610</name>
</gene>
<comment type="caution">
    <text evidence="2">The sequence shown here is derived from an EMBL/GenBank/DDBJ whole genome shotgun (WGS) entry which is preliminary data.</text>
</comment>
<protein>
    <recommendedName>
        <fullName evidence="1">Fe/B12 periplasmic-binding domain-containing protein</fullName>
    </recommendedName>
</protein>
<feature type="domain" description="Fe/B12 periplasmic-binding" evidence="1">
    <location>
        <begin position="50"/>
        <end position="384"/>
    </location>
</feature>
<dbReference type="AlphaFoldDB" id="A0A520KUG3"/>
<accession>A0A520KUG3</accession>
<dbReference type="InterPro" id="IPR050902">
    <property type="entry name" value="ABC_Transporter_SBP"/>
</dbReference>
<reference evidence="2 3" key="1">
    <citation type="journal article" date="2019" name="Nat. Microbiol.">
        <title>Wide diversity of methane and short-chain alkane metabolisms in uncultured archaea.</title>
        <authorList>
            <person name="Borrel G."/>
            <person name="Adam P.S."/>
            <person name="McKay L.J."/>
            <person name="Chen L.X."/>
            <person name="Sierra-Garcia I.N."/>
            <person name="Sieber C.M."/>
            <person name="Letourneur Q."/>
            <person name="Ghozlane A."/>
            <person name="Andersen G.L."/>
            <person name="Li W.J."/>
            <person name="Hallam S.J."/>
            <person name="Muyzer G."/>
            <person name="de Oliveira V.M."/>
            <person name="Inskeep W.P."/>
            <person name="Banfield J.F."/>
            <person name="Gribaldo S."/>
        </authorList>
    </citation>
    <scope>NUCLEOTIDE SEQUENCE [LARGE SCALE GENOMIC DNA]</scope>
    <source>
        <strain evidence="2">NM1a</strain>
    </source>
</reference>
<evidence type="ECO:0000259" key="1">
    <source>
        <dbReference type="PROSITE" id="PS50983"/>
    </source>
</evidence>
<dbReference type="PANTHER" id="PTHR30535:SF34">
    <property type="entry name" value="MOLYBDATE-BINDING PROTEIN MOLA"/>
    <property type="match status" value="1"/>
</dbReference>
<dbReference type="InterPro" id="IPR002491">
    <property type="entry name" value="ABC_transptr_periplasmic_BD"/>
</dbReference>
<sequence length="414" mass="46745">MDKKRGLFTFIIVSVMVSSFLLPTVSYANAEIKVVDSTGNIKTITKPVNRIVVLNPDAAQAVKVLGREDRIVGIDASIEMQPTLFPNISKLPSIGLAAPVMINIEAIKRLNPDLVVAYSPGIYNPGYDSLEAKLEPEIQVIRLDLYSLPDLKDEMLTLGKILDAEEEAEEYVKWCEEWMEKIEHNLSYISYDKQPRVYMEMGTLPPSFIRGMSTFQIPGRFVFNGDNEMVSYFDKIKVKNIADDLSSLKFYNIGGEPIEIMKGYSTVDSKWIVMKDPDIIIGGALGFNMRVGGYETDDAEENDVKKFYLPESIKTMGNSMLDPKKISMKSYYDEIIGLNGFNHITAVKNGQVHVIHHTIACGPASPVAVAYYAKWAYPHEMKDIDPEVMHQEYIDRFMKIDFDVKEQGVFVYPN</sequence>
<evidence type="ECO:0000313" key="2">
    <source>
        <dbReference type="EMBL" id="RZN65241.1"/>
    </source>
</evidence>
<dbReference type="Proteomes" id="UP000317158">
    <property type="component" value="Unassembled WGS sequence"/>
</dbReference>
<dbReference type="Gene3D" id="3.40.50.1980">
    <property type="entry name" value="Nitrogenase molybdenum iron protein domain"/>
    <property type="match status" value="2"/>
</dbReference>